<feature type="transmembrane region" description="Helical" evidence="2">
    <location>
        <begin position="324"/>
        <end position="343"/>
    </location>
</feature>
<dbReference type="eggNOG" id="COG5281">
    <property type="taxonomic scope" value="Bacteria"/>
</dbReference>
<dbReference type="InterPro" id="IPR013491">
    <property type="entry name" value="Tape_meas_N"/>
</dbReference>
<keyword evidence="2" id="KW-0472">Membrane</keyword>
<dbReference type="AlphaFoldDB" id="C4FQJ9"/>
<dbReference type="EMBL" id="ACIK02000010">
    <property type="protein sequence ID" value="EEP65192.1"/>
    <property type="molecule type" value="Genomic_DNA"/>
</dbReference>
<feature type="domain" description="Tape measure protein N-terminal" evidence="3">
    <location>
        <begin position="82"/>
        <end position="265"/>
    </location>
</feature>
<accession>C4FQJ9</accession>
<keyword evidence="2" id="KW-0812">Transmembrane</keyword>
<dbReference type="HOGENOM" id="CLU_014820_0_0_9"/>
<sequence>MAQLQNTITLENKVSPALDEIAKSTNKAAEDFNKLSNSINRSGESAEAAKGSMIGFREVFAGSILANVAVGAVNMLTDSFHKMIDTSEQFASFGARLNNIAGSQAKAAQLNDEIYESAQRARMGYEDMMESVLHLSTAAKNIFPDPQEALKFNEIVSKAFVVNGVQGEAAKNAMTQLTQALTSGVLQGDEFRSIAEQAPILEQYVADYMKVPRENLKKLASEGKITADIVHKAIMAAQDDVDAKFAAMPQTFSSLGTQIHNTLIRSFQPLFGLLTKLANAPEVKEFVAGIVNNIKFIAPIITGVFNVIIFSIRKVMAFFQQHAAVFGVLKAAMAVVAIGAGLLAAEYAAMGIAAAFAAIKTAVLNSALLASPITWIILGIVALIIIIYQLINMYEEWAGTSVSVIGAIAALFAQFGVQVANIFVGLWNYIAAFANFFANVWKDPLGAVQNLFIDIWNAIAGYVAKAVNNIIDSINKIPGMDKIFGGAISHVDSLQLERVAINGGETTIMDRMDYIDASPYVDSAYNWGAGVGQGISDGISNAIGGLNNDIKMPGDDNNANANDKRDAATQAAQDTAKNTGKTAKHTEKTAKALQLTADEIKNLHRSVQNDAIKEWSNRTIHINVTNNNKIDKDVNYGDFTTNFANGLIETVKRNTAEAL</sequence>
<keyword evidence="5" id="KW-1185">Reference proteome</keyword>
<evidence type="ECO:0000313" key="4">
    <source>
        <dbReference type="EMBL" id="EEP65192.1"/>
    </source>
</evidence>
<dbReference type="Pfam" id="PF20155">
    <property type="entry name" value="TMP_3"/>
    <property type="match status" value="1"/>
</dbReference>
<proteinExistence type="predicted"/>
<evidence type="ECO:0000259" key="3">
    <source>
        <dbReference type="Pfam" id="PF20155"/>
    </source>
</evidence>
<evidence type="ECO:0000256" key="2">
    <source>
        <dbReference type="SAM" id="Phobius"/>
    </source>
</evidence>
<comment type="caution">
    <text evidence="4">The sequence shown here is derived from an EMBL/GenBank/DDBJ whole genome shotgun (WGS) entry which is preliminary data.</text>
</comment>
<feature type="transmembrane region" description="Helical" evidence="2">
    <location>
        <begin position="296"/>
        <end position="312"/>
    </location>
</feature>
<protein>
    <submittedName>
        <fullName evidence="4">Tape measure domain protein</fullName>
    </submittedName>
</protein>
<keyword evidence="2" id="KW-1133">Transmembrane helix</keyword>
<feature type="transmembrane region" description="Helical" evidence="2">
    <location>
        <begin position="397"/>
        <end position="415"/>
    </location>
</feature>
<reference evidence="4" key="1">
    <citation type="submission" date="2009-04" db="EMBL/GenBank/DDBJ databases">
        <authorList>
            <person name="Weinstock G."/>
            <person name="Sodergren E."/>
            <person name="Clifton S."/>
            <person name="Fulton L."/>
            <person name="Fulton B."/>
            <person name="Courtney L."/>
            <person name="Fronick C."/>
            <person name="Harrison M."/>
            <person name="Strong C."/>
            <person name="Farmer C."/>
            <person name="Delahaunty K."/>
            <person name="Markovic C."/>
            <person name="Hall O."/>
            <person name="Minx P."/>
            <person name="Tomlinson C."/>
            <person name="Mitreva M."/>
            <person name="Nelson J."/>
            <person name="Hou S."/>
            <person name="Wollam A."/>
            <person name="Pepin K.H."/>
            <person name="Johnson M."/>
            <person name="Bhonagiri V."/>
            <person name="Nash W.E."/>
            <person name="Warren W."/>
            <person name="Chinwalla A."/>
            <person name="Mardis E.R."/>
            <person name="Wilson R.K."/>
        </authorList>
    </citation>
    <scope>NUCLEOTIDE SEQUENCE [LARGE SCALE GENOMIC DNA]</scope>
    <source>
        <strain evidence="4">ATCC 17748</strain>
    </source>
</reference>
<dbReference type="OrthoDB" id="1677957at2"/>
<gene>
    <name evidence="4" type="ORF">VEIDISOL_01067</name>
</gene>
<feature type="transmembrane region" description="Helical" evidence="2">
    <location>
        <begin position="373"/>
        <end position="391"/>
    </location>
</feature>
<dbReference type="Proteomes" id="UP000003529">
    <property type="component" value="Unassembled WGS sequence"/>
</dbReference>
<feature type="region of interest" description="Disordered" evidence="1">
    <location>
        <begin position="553"/>
        <end position="585"/>
    </location>
</feature>
<name>C4FQJ9_9FIRM</name>
<feature type="compositionally biased region" description="Low complexity" evidence="1">
    <location>
        <begin position="568"/>
        <end position="581"/>
    </location>
</feature>
<dbReference type="RefSeq" id="WP_005386471.1">
    <property type="nucleotide sequence ID" value="NZ_GG667604.1"/>
</dbReference>
<evidence type="ECO:0000256" key="1">
    <source>
        <dbReference type="SAM" id="MobiDB-lite"/>
    </source>
</evidence>
<dbReference type="NCBIfam" id="TIGR02675">
    <property type="entry name" value="tape_meas_nterm"/>
    <property type="match status" value="1"/>
</dbReference>
<evidence type="ECO:0000313" key="5">
    <source>
        <dbReference type="Proteomes" id="UP000003529"/>
    </source>
</evidence>
<organism evidence="4 5">
    <name type="scientific">Veillonella dispar ATCC 17748</name>
    <dbReference type="NCBI Taxonomy" id="546273"/>
    <lineage>
        <taxon>Bacteria</taxon>
        <taxon>Bacillati</taxon>
        <taxon>Bacillota</taxon>
        <taxon>Negativicutes</taxon>
        <taxon>Veillonellales</taxon>
        <taxon>Veillonellaceae</taxon>
        <taxon>Veillonella</taxon>
    </lineage>
</organism>